<protein>
    <recommendedName>
        <fullName evidence="6">Translation initiation factor eIF2B subunit delta</fullName>
    </recommendedName>
    <alternativeName>
        <fullName evidence="7">eIF2B GDP-GTP exchange factor subunit delta</fullName>
    </alternativeName>
</protein>
<dbReference type="Pfam" id="PF01008">
    <property type="entry name" value="IF-2B"/>
    <property type="match status" value="1"/>
</dbReference>
<evidence type="ECO:0000256" key="7">
    <source>
        <dbReference type="ARBA" id="ARBA00044356"/>
    </source>
</evidence>
<comment type="subcellular location">
    <subcellularLocation>
        <location evidence="1">Cytoplasm</location>
        <location evidence="1">Cytosol</location>
    </subcellularLocation>
</comment>
<proteinExistence type="inferred from homology"/>
<dbReference type="Proteomes" id="UP000193986">
    <property type="component" value="Unassembled WGS sequence"/>
</dbReference>
<sequence length="472" mass="49807">MSTPEASTSTPRPPKPAKQAKPPSQSSSTGTGDAPKAKSAKELKKEKRAAAVASRGPVDDPSDPRSSTGPESATTNKNRPSGNSTTPASASHPTLSLPNSSQSRRPPILTSTSEYTVNTPQNLFFSHLPTHRPPQTPAALVSAKLPPLIVRLGVLMSSGTLRGANARTMATMAAFAEVVREYTCPDQAVLWKDLPVYLSPMIAFLEDCRPKGVGGGNAIRWLKGEINRLGELGDRTDAEQKEYLVEAIGVYIRDRIEYADKVIADNAKEKIKPGNTVVTYARSSVVERVILEAWRDMRSKDPSASFSVIVVDSRPLNEGKHLLSALKSAGVPCTYTLLPLLSAVLPGTNLVLLGASALHSDGALYSRAGTAVVAMLAKECRVPVMACVETYKFGERVVLDAVASNELGDAEALLDIPVKGLGLGKGGKDGVLPLSLTYDLTPPALITVVCTEIGFIPPSSVPTVLGKASGVA</sequence>
<feature type="compositionally biased region" description="Basic and acidic residues" evidence="10">
    <location>
        <begin position="35"/>
        <end position="49"/>
    </location>
</feature>
<dbReference type="EMBL" id="MCFC01000011">
    <property type="protein sequence ID" value="ORY32127.1"/>
    <property type="molecule type" value="Genomic_DNA"/>
</dbReference>
<organism evidence="11 12">
    <name type="scientific">Naematelia encephala</name>
    <dbReference type="NCBI Taxonomy" id="71784"/>
    <lineage>
        <taxon>Eukaryota</taxon>
        <taxon>Fungi</taxon>
        <taxon>Dikarya</taxon>
        <taxon>Basidiomycota</taxon>
        <taxon>Agaricomycotina</taxon>
        <taxon>Tremellomycetes</taxon>
        <taxon>Tremellales</taxon>
        <taxon>Naemateliaceae</taxon>
        <taxon>Naematelia</taxon>
    </lineage>
</organism>
<evidence type="ECO:0000256" key="2">
    <source>
        <dbReference type="ARBA" id="ARBA00007251"/>
    </source>
</evidence>
<dbReference type="InterPro" id="IPR000649">
    <property type="entry name" value="IF-2B-related"/>
</dbReference>
<evidence type="ECO:0000313" key="11">
    <source>
        <dbReference type="EMBL" id="ORY32127.1"/>
    </source>
</evidence>
<evidence type="ECO:0000256" key="9">
    <source>
        <dbReference type="RuleBase" id="RU003814"/>
    </source>
</evidence>
<evidence type="ECO:0000313" key="12">
    <source>
        <dbReference type="Proteomes" id="UP000193986"/>
    </source>
</evidence>
<dbReference type="InParanoid" id="A0A1Y2BCB6"/>
<gene>
    <name evidence="11" type="ORF">BCR39DRAFT_524237</name>
</gene>
<dbReference type="InterPro" id="IPR037171">
    <property type="entry name" value="NagB/RpiA_transferase-like"/>
</dbReference>
<dbReference type="AlphaFoldDB" id="A0A1Y2BCB6"/>
<feature type="region of interest" description="Disordered" evidence="10">
    <location>
        <begin position="1"/>
        <end position="114"/>
    </location>
</feature>
<keyword evidence="5" id="KW-0648">Protein biosynthesis</keyword>
<comment type="similarity">
    <text evidence="2 9">Belongs to the eIF-2B alpha/beta/delta subunits family.</text>
</comment>
<evidence type="ECO:0000256" key="1">
    <source>
        <dbReference type="ARBA" id="ARBA00004514"/>
    </source>
</evidence>
<dbReference type="GO" id="GO:0003743">
    <property type="term" value="F:translation initiation factor activity"/>
    <property type="evidence" value="ECO:0007669"/>
    <property type="project" value="UniProtKB-KW"/>
</dbReference>
<name>A0A1Y2BCB6_9TREE</name>
<comment type="caution">
    <text evidence="11">The sequence shown here is derived from an EMBL/GenBank/DDBJ whole genome shotgun (WGS) entry which is preliminary data.</text>
</comment>
<dbReference type="PANTHER" id="PTHR10233">
    <property type="entry name" value="TRANSLATION INITIATION FACTOR EIF-2B"/>
    <property type="match status" value="1"/>
</dbReference>
<feature type="compositionally biased region" description="Polar residues" evidence="10">
    <location>
        <begin position="1"/>
        <end position="10"/>
    </location>
</feature>
<reference evidence="11 12" key="1">
    <citation type="submission" date="2016-07" db="EMBL/GenBank/DDBJ databases">
        <title>Pervasive Adenine N6-methylation of Active Genes in Fungi.</title>
        <authorList>
            <consortium name="DOE Joint Genome Institute"/>
            <person name="Mondo S.J."/>
            <person name="Dannebaum R.O."/>
            <person name="Kuo R.C."/>
            <person name="Labutti K."/>
            <person name="Haridas S."/>
            <person name="Kuo A."/>
            <person name="Salamov A."/>
            <person name="Ahrendt S.R."/>
            <person name="Lipzen A."/>
            <person name="Sullivan W."/>
            <person name="Andreopoulos W.B."/>
            <person name="Clum A."/>
            <person name="Lindquist E."/>
            <person name="Daum C."/>
            <person name="Ramamoorthy G.K."/>
            <person name="Gryganskyi A."/>
            <person name="Culley D."/>
            <person name="Magnuson J.K."/>
            <person name="James T.Y."/>
            <person name="O'Malley M.A."/>
            <person name="Stajich J.E."/>
            <person name="Spatafora J.W."/>
            <person name="Visel A."/>
            <person name="Grigoriev I.V."/>
        </authorList>
    </citation>
    <scope>NUCLEOTIDE SEQUENCE [LARGE SCALE GENOMIC DNA]</scope>
    <source>
        <strain evidence="11 12">68-887.2</strain>
    </source>
</reference>
<dbReference type="PANTHER" id="PTHR10233:SF14">
    <property type="entry name" value="TRANSLATION INITIATION FACTOR EIF-2B SUBUNIT DELTA"/>
    <property type="match status" value="1"/>
</dbReference>
<dbReference type="InterPro" id="IPR042529">
    <property type="entry name" value="IF_2B-like_C"/>
</dbReference>
<dbReference type="GO" id="GO:0005829">
    <property type="term" value="C:cytosol"/>
    <property type="evidence" value="ECO:0007669"/>
    <property type="project" value="UniProtKB-SubCell"/>
</dbReference>
<accession>A0A1Y2BCB6</accession>
<evidence type="ECO:0000256" key="5">
    <source>
        <dbReference type="ARBA" id="ARBA00022917"/>
    </source>
</evidence>
<feature type="compositionally biased region" description="Polar residues" evidence="10">
    <location>
        <begin position="64"/>
        <end position="114"/>
    </location>
</feature>
<evidence type="ECO:0000256" key="4">
    <source>
        <dbReference type="ARBA" id="ARBA00022540"/>
    </source>
</evidence>
<keyword evidence="12" id="KW-1185">Reference proteome</keyword>
<evidence type="ECO:0000256" key="8">
    <source>
        <dbReference type="ARBA" id="ARBA00046432"/>
    </source>
</evidence>
<dbReference type="FunCoup" id="A0A1Y2BCB6">
    <property type="interactions" value="477"/>
</dbReference>
<keyword evidence="4 11" id="KW-0396">Initiation factor</keyword>
<feature type="compositionally biased region" description="Low complexity" evidence="10">
    <location>
        <begin position="17"/>
        <end position="28"/>
    </location>
</feature>
<dbReference type="Gene3D" id="3.40.50.10470">
    <property type="entry name" value="Translation initiation factor eif-2b, domain 2"/>
    <property type="match status" value="1"/>
</dbReference>
<evidence type="ECO:0000256" key="3">
    <source>
        <dbReference type="ARBA" id="ARBA00022490"/>
    </source>
</evidence>
<comment type="subunit">
    <text evidence="8">Component of the translation initiation factor 2B (eIF2B) complex which is a heterodecamer of two sets of five different subunits: alpha, beta, gamma, delta and epsilon. Subunits alpha, beta and delta comprise a regulatory subcomplex and subunits epsilon and gamma comprise a catalytic subcomplex. Within the complex, the hexameric regulatory complex resides at the center, with the two heterodimeric catalytic subcomplexes bound on opposite sides.</text>
</comment>
<dbReference type="OrthoDB" id="10254737at2759"/>
<evidence type="ECO:0000256" key="10">
    <source>
        <dbReference type="SAM" id="MobiDB-lite"/>
    </source>
</evidence>
<evidence type="ECO:0000256" key="6">
    <source>
        <dbReference type="ARBA" id="ARBA00044147"/>
    </source>
</evidence>
<keyword evidence="3" id="KW-0963">Cytoplasm</keyword>
<dbReference type="SUPFAM" id="SSF100950">
    <property type="entry name" value="NagB/RpiA/CoA transferase-like"/>
    <property type="match status" value="1"/>
</dbReference>
<dbReference type="STRING" id="71784.A0A1Y2BCB6"/>